<evidence type="ECO:0008006" key="3">
    <source>
        <dbReference type="Google" id="ProtNLM"/>
    </source>
</evidence>
<dbReference type="EMBL" id="JAKPBZ010000100">
    <property type="protein sequence ID" value="MCL2891416.1"/>
    <property type="molecule type" value="Genomic_DNA"/>
</dbReference>
<organism evidence="1 2">
    <name type="scientific">Brenneria tiliae</name>
    <dbReference type="NCBI Taxonomy" id="2914984"/>
    <lineage>
        <taxon>Bacteria</taxon>
        <taxon>Pseudomonadati</taxon>
        <taxon>Pseudomonadota</taxon>
        <taxon>Gammaproteobacteria</taxon>
        <taxon>Enterobacterales</taxon>
        <taxon>Pectobacteriaceae</taxon>
        <taxon>Brenneria</taxon>
    </lineage>
</organism>
<dbReference type="SUPFAM" id="SSF53448">
    <property type="entry name" value="Nucleotide-diphospho-sugar transferases"/>
    <property type="match status" value="1"/>
</dbReference>
<dbReference type="Proteomes" id="UP001203069">
    <property type="component" value="Unassembled WGS sequence"/>
</dbReference>
<protein>
    <recommendedName>
        <fullName evidence="3">Glycosyltransferase</fullName>
    </recommendedName>
</protein>
<proteinExistence type="predicted"/>
<evidence type="ECO:0000313" key="1">
    <source>
        <dbReference type="EMBL" id="MCL2891416.1"/>
    </source>
</evidence>
<dbReference type="RefSeq" id="WP_249243376.1">
    <property type="nucleotide sequence ID" value="NZ_JAKPBZ010000100.1"/>
</dbReference>
<keyword evidence="2" id="KW-1185">Reference proteome</keyword>
<comment type="caution">
    <text evidence="1">The sequence shown here is derived from an EMBL/GenBank/DDBJ whole genome shotgun (WGS) entry which is preliminary data.</text>
</comment>
<gene>
    <name evidence="1" type="ORF">MFP26_01630</name>
</gene>
<accession>A0ABT0MNK8</accession>
<reference evidence="1 2" key="1">
    <citation type="submission" date="2022-02" db="EMBL/GenBank/DDBJ databases">
        <title>Description of Brenneria tiliae sp. nov. isolated from symptomatic Tilia x moltkei and Tilia x europaea trees in the UK.</title>
        <authorList>
            <person name="Kile H."/>
        </authorList>
    </citation>
    <scope>NUCLEOTIDE SEQUENCE [LARGE SCALE GENOMIC DNA]</scope>
    <source>
        <strain evidence="1 2">MC1SB4.1</strain>
    </source>
</reference>
<name>A0ABT0MNK8_9GAMM</name>
<evidence type="ECO:0000313" key="2">
    <source>
        <dbReference type="Proteomes" id="UP001203069"/>
    </source>
</evidence>
<sequence length="376" mass="43863">MKRLFQEIQKQISKCYINDSKWNYCEKRNLYINIFNGKFTEIDFAKIEKLQGVDGVKCLILLPTLWGRGDKSETLEAILRAIDQSRGGSCLLIVSVQSEYKYRKDIIDSIRDKLLELKVEDKFILLLTEIKSKAYSINQAIILAKKMNLLTIGWMDDDVLISKNAFLELFEDLRNRGFIGSSGALKCPIPKKHLTSKFLNFAKDKMMTKKTKYPHGCCMMVGVSSIKKLIPTRYVCDDGFFFFELLDMQLKNPQSNIKIVESCTCKHYVGGNLKDTYYRIRRSIISTIVYCADYPLDKSWYYLKEIQFKGLFPDIFSDTSIKDRLIKCIFKFIFLIWHVIILIELFMRRVAGCPLKQISWSAYTWENTEPLKKQSL</sequence>
<dbReference type="InterPro" id="IPR029044">
    <property type="entry name" value="Nucleotide-diphossugar_trans"/>
</dbReference>